<evidence type="ECO:0000256" key="2">
    <source>
        <dbReference type="ARBA" id="ARBA00022729"/>
    </source>
</evidence>
<dbReference type="InterPro" id="IPR006059">
    <property type="entry name" value="SBP"/>
</dbReference>
<sequence>MNRNWMTCAALLVVVAVLLNSCAESPANSPEQGTLSEAPVPIHVFALQDARQNLETSSFTLDLEQKYNVKFQWETYPYEGAKEKRQISIASGNYPDTYMLTAYIDQFSKSDVMRYGKQGIFLPLNELIDDYAPHIKAAFEQNETLRALNTAPDGRIYGLVSYSDCFHCSYPNKMWLNTDWLAKLGLEMPTTTEAFKQVLKAFKTQDPNGNGLRDEIPLSGSTEDFGVRIMPFLMNGFIYDDDRNYMRLSGGKVESVATTQQWREGLAYIRSLYEEGLIDPGAFTQSADAFRRLGDNSGDEILGAGAAMHPDIFVSGDNGSGRSRHYNTVPPLTGPYASYAVHNEGGIVPGAKFVITNKASREAQIALIRMVDYTYTTEGQIHAESGTEGIGWRKPEPGERALGEGTAPQVAFLSPEAGEAPNNTGWIGTGHFYMPRSYRESWVQGDDIYAPNGYERRLQEATRLYAGHEPKEIFPYWMIWVDEQASPEASVLATNLKSYIDQSALQFITGQRSLDTGWERYVEELEQMGLSKYVGIMQKGYDAYMEQQGK</sequence>
<comment type="caution">
    <text evidence="7">The sequence shown here is derived from an EMBL/GenBank/DDBJ whole genome shotgun (WGS) entry which is preliminary data.</text>
</comment>
<dbReference type="SUPFAM" id="SSF53850">
    <property type="entry name" value="Periplasmic binding protein-like II"/>
    <property type="match status" value="1"/>
</dbReference>
<feature type="chain" id="PRO_5030996235" evidence="6">
    <location>
        <begin position="24"/>
        <end position="550"/>
    </location>
</feature>
<feature type="signal peptide" evidence="6">
    <location>
        <begin position="1"/>
        <end position="23"/>
    </location>
</feature>
<keyword evidence="3" id="KW-0472">Membrane</keyword>
<gene>
    <name evidence="7" type="ORF">FHS18_003791</name>
</gene>
<dbReference type="PANTHER" id="PTHR43649:SF33">
    <property type="entry name" value="POLYGALACTURONAN_RHAMNOGALACTURONAN-BINDING PROTEIN YTCQ"/>
    <property type="match status" value="1"/>
</dbReference>
<dbReference type="AlphaFoldDB" id="A0A7W5AZM7"/>
<keyword evidence="1" id="KW-1003">Cell membrane</keyword>
<evidence type="ECO:0000256" key="5">
    <source>
        <dbReference type="ARBA" id="ARBA00023288"/>
    </source>
</evidence>
<evidence type="ECO:0000256" key="3">
    <source>
        <dbReference type="ARBA" id="ARBA00023136"/>
    </source>
</evidence>
<evidence type="ECO:0000256" key="4">
    <source>
        <dbReference type="ARBA" id="ARBA00023139"/>
    </source>
</evidence>
<evidence type="ECO:0000256" key="6">
    <source>
        <dbReference type="SAM" id="SignalP"/>
    </source>
</evidence>
<dbReference type="Proteomes" id="UP000570361">
    <property type="component" value="Unassembled WGS sequence"/>
</dbReference>
<organism evidence="7 8">
    <name type="scientific">Paenibacillus phyllosphaerae</name>
    <dbReference type="NCBI Taxonomy" id="274593"/>
    <lineage>
        <taxon>Bacteria</taxon>
        <taxon>Bacillati</taxon>
        <taxon>Bacillota</taxon>
        <taxon>Bacilli</taxon>
        <taxon>Bacillales</taxon>
        <taxon>Paenibacillaceae</taxon>
        <taxon>Paenibacillus</taxon>
    </lineage>
</organism>
<dbReference type="Gene3D" id="3.40.190.10">
    <property type="entry name" value="Periplasmic binding protein-like II"/>
    <property type="match status" value="2"/>
</dbReference>
<dbReference type="RefSeq" id="WP_183601586.1">
    <property type="nucleotide sequence ID" value="NZ_JACHXK010000008.1"/>
</dbReference>
<keyword evidence="5" id="KW-0449">Lipoprotein</keyword>
<evidence type="ECO:0000313" key="8">
    <source>
        <dbReference type="Proteomes" id="UP000570361"/>
    </source>
</evidence>
<evidence type="ECO:0000313" key="7">
    <source>
        <dbReference type="EMBL" id="MBB3111723.1"/>
    </source>
</evidence>
<keyword evidence="4" id="KW-0564">Palmitate</keyword>
<reference evidence="7 8" key="1">
    <citation type="submission" date="2020-08" db="EMBL/GenBank/DDBJ databases">
        <title>Genomic Encyclopedia of Type Strains, Phase III (KMG-III): the genomes of soil and plant-associated and newly described type strains.</title>
        <authorList>
            <person name="Whitman W."/>
        </authorList>
    </citation>
    <scope>NUCLEOTIDE SEQUENCE [LARGE SCALE GENOMIC DNA]</scope>
    <source>
        <strain evidence="7 8">CECT 5862</strain>
    </source>
</reference>
<accession>A0A7W5AZM7</accession>
<keyword evidence="2 6" id="KW-0732">Signal</keyword>
<dbReference type="Pfam" id="PF01547">
    <property type="entry name" value="SBP_bac_1"/>
    <property type="match status" value="1"/>
</dbReference>
<protein>
    <submittedName>
        <fullName evidence="7">Putative aldouronate transport system substrate-binding protein</fullName>
    </submittedName>
</protein>
<proteinExistence type="predicted"/>
<dbReference type="EMBL" id="JACHXK010000008">
    <property type="protein sequence ID" value="MBB3111723.1"/>
    <property type="molecule type" value="Genomic_DNA"/>
</dbReference>
<evidence type="ECO:0000256" key="1">
    <source>
        <dbReference type="ARBA" id="ARBA00022475"/>
    </source>
</evidence>
<keyword evidence="8" id="KW-1185">Reference proteome</keyword>
<dbReference type="InterPro" id="IPR050490">
    <property type="entry name" value="Bact_solute-bd_prot1"/>
</dbReference>
<name>A0A7W5AZM7_9BACL</name>
<dbReference type="PANTHER" id="PTHR43649">
    <property type="entry name" value="ARABINOSE-BINDING PROTEIN-RELATED"/>
    <property type="match status" value="1"/>
</dbReference>